<sequence length="71" mass="8229">MSHYEHEHATPTNARAHRLRQAVDAHGLGDMWDMILTLDYQVEHVGDLMPDARDQFLDIIDLLLRAFTTRS</sequence>
<accession>A0A7X5F1K8</accession>
<proteinExistence type="predicted"/>
<dbReference type="RefSeq" id="WP_161673383.1">
    <property type="nucleotide sequence ID" value="NZ_JAABLP010000001.1"/>
</dbReference>
<reference evidence="2" key="1">
    <citation type="submission" date="2020-01" db="EMBL/GenBank/DDBJ databases">
        <authorList>
            <person name="Fang Y."/>
            <person name="Sun R."/>
            <person name="Nie L."/>
            <person name="He J."/>
            <person name="Hao L."/>
            <person name="Wang L."/>
            <person name="Su S."/>
            <person name="Lv E."/>
            <person name="Zhang Z."/>
            <person name="Xie R."/>
            <person name="Liu H."/>
        </authorList>
    </citation>
    <scope>NUCLEOTIDE SEQUENCE [LARGE SCALE GENOMIC DNA]</scope>
    <source>
        <strain evidence="2">XCT-53</strain>
    </source>
</reference>
<dbReference type="AlphaFoldDB" id="A0A7X5F1K8"/>
<name>A0A7X5F1K8_9HYPH</name>
<evidence type="ECO:0000313" key="1">
    <source>
        <dbReference type="EMBL" id="NBN78093.1"/>
    </source>
</evidence>
<evidence type="ECO:0000313" key="2">
    <source>
        <dbReference type="Proteomes" id="UP000586722"/>
    </source>
</evidence>
<comment type="caution">
    <text evidence="1">The sequence shown here is derived from an EMBL/GenBank/DDBJ whole genome shotgun (WGS) entry which is preliminary data.</text>
</comment>
<protein>
    <submittedName>
        <fullName evidence="1">Uncharacterized protein</fullName>
    </submittedName>
</protein>
<dbReference type="Proteomes" id="UP000586722">
    <property type="component" value="Unassembled WGS sequence"/>
</dbReference>
<gene>
    <name evidence="1" type="ORF">GWI72_07420</name>
</gene>
<organism evidence="1 2">
    <name type="scientific">Pannonibacter tanglangensis</name>
    <dbReference type="NCBI Taxonomy" id="2750084"/>
    <lineage>
        <taxon>Bacteria</taxon>
        <taxon>Pseudomonadati</taxon>
        <taxon>Pseudomonadota</taxon>
        <taxon>Alphaproteobacteria</taxon>
        <taxon>Hyphomicrobiales</taxon>
        <taxon>Stappiaceae</taxon>
        <taxon>Pannonibacter</taxon>
    </lineage>
</organism>
<dbReference type="EMBL" id="JAABLQ010000001">
    <property type="protein sequence ID" value="NBN78093.1"/>
    <property type="molecule type" value="Genomic_DNA"/>
</dbReference>
<keyword evidence="2" id="KW-1185">Reference proteome</keyword>